<dbReference type="EMBL" id="MT144094">
    <property type="protein sequence ID" value="QJA48646.1"/>
    <property type="molecule type" value="Genomic_DNA"/>
</dbReference>
<gene>
    <name evidence="1" type="ORF">TM448A01069_0014</name>
</gene>
<proteinExistence type="predicted"/>
<protein>
    <submittedName>
        <fullName evidence="1">Uncharacterized protein</fullName>
    </submittedName>
</protein>
<name>A0A6H1ZL44_9ZZZZ</name>
<dbReference type="AlphaFoldDB" id="A0A6H1ZL44"/>
<accession>A0A6H1ZL44</accession>
<reference evidence="1" key="1">
    <citation type="submission" date="2020-03" db="EMBL/GenBank/DDBJ databases">
        <title>The deep terrestrial virosphere.</title>
        <authorList>
            <person name="Holmfeldt K."/>
            <person name="Nilsson E."/>
            <person name="Simone D."/>
            <person name="Lopez-Fernandez M."/>
            <person name="Wu X."/>
            <person name="de Brujin I."/>
            <person name="Lundin D."/>
            <person name="Andersson A."/>
            <person name="Bertilsson S."/>
            <person name="Dopson M."/>
        </authorList>
    </citation>
    <scope>NUCLEOTIDE SEQUENCE</scope>
    <source>
        <strain evidence="1">TM448A01069</strain>
    </source>
</reference>
<sequence>MRQVVANLKSVSPYSQSRFHNELKLEKENHDDYEKRTWIKRLHINESGKVFIPPMSFKNCLSECARYLSMQIPGKGKSTYTKHFEAGVMVTDPLVLDLTEEQVKGEWLHVPSDGRRGGTKRVLKCFPYIPSWTGDVIFYIFDDTITETVFRYHLEQSGKFIGIGRFRPRNNGFYGRFQVVDLIVETQA</sequence>
<organism evidence="1">
    <name type="scientific">viral metagenome</name>
    <dbReference type="NCBI Taxonomy" id="1070528"/>
    <lineage>
        <taxon>unclassified sequences</taxon>
        <taxon>metagenomes</taxon>
        <taxon>organismal metagenomes</taxon>
    </lineage>
</organism>
<evidence type="ECO:0000313" key="1">
    <source>
        <dbReference type="EMBL" id="QJA48646.1"/>
    </source>
</evidence>